<name>A0AAV2KV92_KNICA</name>
<feature type="domain" description="C1q" evidence="4">
    <location>
        <begin position="301"/>
        <end position="440"/>
    </location>
</feature>
<dbReference type="PRINTS" id="PR00007">
    <property type="entry name" value="COMPLEMNTC1Q"/>
</dbReference>
<dbReference type="Gene3D" id="2.120.10.80">
    <property type="entry name" value="Kelch-type beta propeller"/>
    <property type="match status" value="1"/>
</dbReference>
<evidence type="ECO:0000256" key="2">
    <source>
        <dbReference type="ARBA" id="ARBA00022737"/>
    </source>
</evidence>
<keyword evidence="3" id="KW-0175">Coiled coil</keyword>
<dbReference type="SMART" id="SM00612">
    <property type="entry name" value="Kelch"/>
    <property type="match status" value="4"/>
</dbReference>
<gene>
    <name evidence="5" type="ORF">KC01_LOCUS20542</name>
</gene>
<dbReference type="SUPFAM" id="SSF117281">
    <property type="entry name" value="Kelch motif"/>
    <property type="match status" value="1"/>
</dbReference>
<reference evidence="5 6" key="1">
    <citation type="submission" date="2024-04" db="EMBL/GenBank/DDBJ databases">
        <authorList>
            <person name="Waldvogel A.-M."/>
            <person name="Schoenle A."/>
        </authorList>
    </citation>
    <scope>NUCLEOTIDE SEQUENCE [LARGE SCALE GENOMIC DNA]</scope>
</reference>
<evidence type="ECO:0000259" key="4">
    <source>
        <dbReference type="PROSITE" id="PS50871"/>
    </source>
</evidence>
<dbReference type="InterPro" id="IPR006652">
    <property type="entry name" value="Kelch_1"/>
</dbReference>
<dbReference type="EMBL" id="OZ035841">
    <property type="protein sequence ID" value="CAL1591132.1"/>
    <property type="molecule type" value="Genomic_DNA"/>
</dbReference>
<dbReference type="SMART" id="SM00110">
    <property type="entry name" value="C1Q"/>
    <property type="match status" value="1"/>
</dbReference>
<keyword evidence="6" id="KW-1185">Reference proteome</keyword>
<evidence type="ECO:0000313" key="5">
    <source>
        <dbReference type="EMBL" id="CAL1591132.1"/>
    </source>
</evidence>
<keyword evidence="2" id="KW-0677">Repeat</keyword>
<accession>A0AAV2KV92</accession>
<dbReference type="InterPro" id="IPR001073">
    <property type="entry name" value="C1q_dom"/>
</dbReference>
<evidence type="ECO:0000256" key="3">
    <source>
        <dbReference type="SAM" id="Coils"/>
    </source>
</evidence>
<dbReference type="Proteomes" id="UP001497482">
    <property type="component" value="Chromosome 19"/>
</dbReference>
<evidence type="ECO:0000256" key="1">
    <source>
        <dbReference type="ARBA" id="ARBA00022441"/>
    </source>
</evidence>
<dbReference type="PANTHER" id="PTHR45632">
    <property type="entry name" value="LD33804P"/>
    <property type="match status" value="1"/>
</dbReference>
<dbReference type="Pfam" id="PF24981">
    <property type="entry name" value="Beta-prop_ATRN-LZTR1"/>
    <property type="match status" value="1"/>
</dbReference>
<organism evidence="5 6">
    <name type="scientific">Knipowitschia caucasica</name>
    <name type="common">Caucasian dwarf goby</name>
    <name type="synonym">Pomatoschistus caucasicus</name>
    <dbReference type="NCBI Taxonomy" id="637954"/>
    <lineage>
        <taxon>Eukaryota</taxon>
        <taxon>Metazoa</taxon>
        <taxon>Chordata</taxon>
        <taxon>Craniata</taxon>
        <taxon>Vertebrata</taxon>
        <taxon>Euteleostomi</taxon>
        <taxon>Actinopterygii</taxon>
        <taxon>Neopterygii</taxon>
        <taxon>Teleostei</taxon>
        <taxon>Neoteleostei</taxon>
        <taxon>Acanthomorphata</taxon>
        <taxon>Gobiaria</taxon>
        <taxon>Gobiiformes</taxon>
        <taxon>Gobioidei</taxon>
        <taxon>Gobiidae</taxon>
        <taxon>Gobiinae</taxon>
        <taxon>Knipowitschia</taxon>
    </lineage>
</organism>
<proteinExistence type="predicted"/>
<protein>
    <recommendedName>
        <fullName evidence="4">C1q domain-containing protein</fullName>
    </recommendedName>
</protein>
<dbReference type="InterPro" id="IPR056737">
    <property type="entry name" value="Beta-prop_ATRN-MKLN-like"/>
</dbReference>
<evidence type="ECO:0000313" key="6">
    <source>
        <dbReference type="Proteomes" id="UP001497482"/>
    </source>
</evidence>
<dbReference type="PANTHER" id="PTHR45632:SF14">
    <property type="entry name" value="KELCH-LIKE PROTEIN 33"/>
    <property type="match status" value="1"/>
</dbReference>
<dbReference type="InterPro" id="IPR015915">
    <property type="entry name" value="Kelch-typ_b-propeller"/>
</dbReference>
<feature type="coiled-coil region" evidence="3">
    <location>
        <begin position="268"/>
        <end position="298"/>
    </location>
</feature>
<dbReference type="InterPro" id="IPR008983">
    <property type="entry name" value="Tumour_necrosis_fac-like_dom"/>
</dbReference>
<dbReference type="Pfam" id="PF00386">
    <property type="entry name" value="C1q"/>
    <property type="match status" value="1"/>
</dbReference>
<sequence>MGQRIPSREVWFANCLRSGTGLVKNIEWRKLGEIPDQPKFRHGVAVLEGGLYVIGGCYFYTKDDIMKSAYRYDPGLNSWRRLSDMNEFRSNFSLIANEGRLFAIGGDKRININVDSVEMYNPDSDAWSFVHPLDQALSGQAATVCNGSIFISGGFNCKYECLVSLFLYHPELGSTYLSEMTCDRAQHSMETLRGLLYVTGGVCNLRKFYTDQLVCEIYNPSTDSWSTLANLPVPHVGGASVKKLDLVLKLEERMNNVDRCCTDVGNLEVKLNATLAELTRQREDIEKLKEENEELKKSTGKASPQVAFSVSLADSEEVYKGPCTDKTLVFKRVFSNIGNGYDPNTGNFTSPVAGSYFFTFNTFGYNSHTAGAILMKNTDLQISTYEAVTADGSDSSSNSVLLTLAPGDTLQLQLWDNGQVFDNSNGHTMFTGFLLFPTST</sequence>
<dbReference type="PROSITE" id="PS50871">
    <property type="entry name" value="C1Q"/>
    <property type="match status" value="1"/>
</dbReference>
<keyword evidence="1" id="KW-0880">Kelch repeat</keyword>
<dbReference type="Gene3D" id="2.60.120.40">
    <property type="match status" value="1"/>
</dbReference>
<dbReference type="SUPFAM" id="SSF49842">
    <property type="entry name" value="TNF-like"/>
    <property type="match status" value="1"/>
</dbReference>
<dbReference type="AlphaFoldDB" id="A0AAV2KV92"/>